<dbReference type="GO" id="GO:0090729">
    <property type="term" value="F:toxin activity"/>
    <property type="evidence" value="ECO:0007669"/>
    <property type="project" value="UniProtKB-KW"/>
</dbReference>
<comment type="subcellular location">
    <subcellularLocation>
        <location evidence="1">Membrane</location>
    </subcellularLocation>
    <subcellularLocation>
        <location evidence="2">Secreted</location>
    </subcellularLocation>
</comment>
<keyword evidence="5" id="KW-0677">Repeat</keyword>
<name>W0A683_9SPHN</name>
<dbReference type="PANTHER" id="PTHR38340">
    <property type="entry name" value="S-LAYER PROTEIN"/>
    <property type="match status" value="1"/>
</dbReference>
<dbReference type="PATRIC" id="fig|1123269.5.peg.82"/>
<keyword evidence="3" id="KW-0964">Secreted</keyword>
<proteinExistence type="predicted"/>
<dbReference type="SUPFAM" id="SSF51120">
    <property type="entry name" value="beta-Roll"/>
    <property type="match status" value="9"/>
</dbReference>
<dbReference type="STRING" id="1123269.NX02_00425"/>
<dbReference type="Gene3D" id="2.150.10.10">
    <property type="entry name" value="Serralysin-like metalloprotease, C-terminal"/>
    <property type="match status" value="10"/>
</dbReference>
<evidence type="ECO:0000256" key="7">
    <source>
        <dbReference type="ARBA" id="ARBA00023136"/>
    </source>
</evidence>
<organism evidence="8 9">
    <name type="scientific">Sphingomonas sanxanigenens DSM 19645 = NX02</name>
    <dbReference type="NCBI Taxonomy" id="1123269"/>
    <lineage>
        <taxon>Bacteria</taxon>
        <taxon>Pseudomonadati</taxon>
        <taxon>Pseudomonadota</taxon>
        <taxon>Alphaproteobacteria</taxon>
        <taxon>Sphingomonadales</taxon>
        <taxon>Sphingomonadaceae</taxon>
        <taxon>Sphingomonas</taxon>
    </lineage>
</organism>
<keyword evidence="7" id="KW-0472">Membrane</keyword>
<keyword evidence="6" id="KW-0843">Virulence</keyword>
<dbReference type="InterPro" id="IPR001343">
    <property type="entry name" value="Hemolysn_Ca-bd"/>
</dbReference>
<dbReference type="PRINTS" id="PR00313">
    <property type="entry name" value="CABNDNGRPT"/>
</dbReference>
<dbReference type="GO" id="GO:0005576">
    <property type="term" value="C:extracellular region"/>
    <property type="evidence" value="ECO:0007669"/>
    <property type="project" value="UniProtKB-SubCell"/>
</dbReference>
<keyword evidence="9" id="KW-1185">Reference proteome</keyword>
<evidence type="ECO:0000313" key="9">
    <source>
        <dbReference type="Proteomes" id="UP000018851"/>
    </source>
</evidence>
<keyword evidence="4" id="KW-0800">Toxin</keyword>
<dbReference type="eggNOG" id="COG2931">
    <property type="taxonomic scope" value="Bacteria"/>
</dbReference>
<dbReference type="KEGG" id="ssan:NX02_00425"/>
<accession>W0A683</accession>
<dbReference type="InterPro" id="IPR018511">
    <property type="entry name" value="Hemolysin-typ_Ca-bd_CS"/>
</dbReference>
<evidence type="ECO:0000256" key="3">
    <source>
        <dbReference type="ARBA" id="ARBA00022525"/>
    </source>
</evidence>
<dbReference type="AlphaFoldDB" id="W0A683"/>
<dbReference type="InterPro" id="IPR050557">
    <property type="entry name" value="RTX_toxin/Mannuronan_C5-epim"/>
</dbReference>
<evidence type="ECO:0000256" key="4">
    <source>
        <dbReference type="ARBA" id="ARBA00022656"/>
    </source>
</evidence>
<dbReference type="HOGENOM" id="CLU_271255_0_0_5"/>
<dbReference type="EMBL" id="CP006644">
    <property type="protein sequence ID" value="AHE51853.1"/>
    <property type="molecule type" value="Genomic_DNA"/>
</dbReference>
<evidence type="ECO:0008006" key="10">
    <source>
        <dbReference type="Google" id="ProtNLM"/>
    </source>
</evidence>
<dbReference type="PROSITE" id="PS00330">
    <property type="entry name" value="HEMOLYSIN_CALCIUM"/>
    <property type="match status" value="15"/>
</dbReference>
<reference evidence="8 9" key="1">
    <citation type="submission" date="2013-07" db="EMBL/GenBank/DDBJ databases">
        <title>Completed genome of Sphingomonas sanxanigenens NX02.</title>
        <authorList>
            <person name="Ma T."/>
            <person name="Huang H."/>
            <person name="Wu M."/>
            <person name="Li X."/>
            <person name="Li G."/>
        </authorList>
    </citation>
    <scope>NUCLEOTIDE SEQUENCE [LARGE SCALE GENOMIC DNA]</scope>
    <source>
        <strain evidence="8 9">NX02</strain>
    </source>
</reference>
<protein>
    <recommendedName>
        <fullName evidence="10">Peptidase M10 serralysin C-terminal domain-containing protein</fullName>
    </recommendedName>
</protein>
<dbReference type="GO" id="GO:0005509">
    <property type="term" value="F:calcium ion binding"/>
    <property type="evidence" value="ECO:0007669"/>
    <property type="project" value="InterPro"/>
</dbReference>
<dbReference type="RefSeq" id="WP_025290240.1">
    <property type="nucleotide sequence ID" value="NZ_CP006644.1"/>
</dbReference>
<evidence type="ECO:0000256" key="1">
    <source>
        <dbReference type="ARBA" id="ARBA00004370"/>
    </source>
</evidence>
<evidence type="ECO:0000256" key="6">
    <source>
        <dbReference type="ARBA" id="ARBA00023026"/>
    </source>
</evidence>
<evidence type="ECO:0000313" key="8">
    <source>
        <dbReference type="EMBL" id="AHE51853.1"/>
    </source>
</evidence>
<dbReference type="InterPro" id="IPR011049">
    <property type="entry name" value="Serralysin-like_metalloprot_C"/>
</dbReference>
<dbReference type="PANTHER" id="PTHR38340:SF1">
    <property type="entry name" value="S-LAYER PROTEIN"/>
    <property type="match status" value="1"/>
</dbReference>
<dbReference type="GO" id="GO:0016020">
    <property type="term" value="C:membrane"/>
    <property type="evidence" value="ECO:0007669"/>
    <property type="project" value="UniProtKB-SubCell"/>
</dbReference>
<gene>
    <name evidence="8" type="ORF">NX02_00425</name>
</gene>
<evidence type="ECO:0000256" key="2">
    <source>
        <dbReference type="ARBA" id="ARBA00004613"/>
    </source>
</evidence>
<dbReference type="OrthoDB" id="733404at2"/>
<sequence length="1196" mass="118363">MYIYGTSIADTLNGDIFGIADDYIYGQAGDDILAGLGGADRLFGDEGHDVLEGGDGNDTLEGGAGDDLLRAGRGNDTLIGGPGENHLFGDAGNDLMIVTGNDTVDGGIGHDAIDLYFYWSASSVSIDLTALWQGGIGYVNGAGIVNVEQLAFLSGSSFDDNIKVGDVSTATMFDVIRGTGLHLYLGNDIAVGGGHADLIYGDNGDDRISGGAGDDVLDGGNGRDILNGGDGNDYLSFGSGDILDGGAGQDTIDIDLQFGEGSTTVDLTALWNGGVGIIGTGSVTGVELIDRWIMTGYDDVVRTGDLPSGGTSVLLNGGHDAATGGIQGDRFDGGSGNDMLDGAGGNDQLVGGTGRDVLNGGAGDDWLFTDGLDTLDGGAGNDALAILGANSGAMTIDLSKLVSRGLVTINGNTATGIESILYLVGSNQGDVVVTGDFATNGIAYFVSAGLDLRGGNDKATGGAGDDLFFGGDGDDMLSGGAGTDRLNAGAGNDWLDGGAGDDTLFGGTGRDTVSYESVRSRVAVDLAITTAQDTLGGGRDTLQDVESLVGTAYDDALMGDAADNNLFGGAGNDQLSGGAGADRLDGGLGIDSVSYTAATAGITVDLRTGYSSGDTGGDILVGIENLVGTRYDDWIAGATAANILAGGGGIDTISYASAAARVKVDLAIAVAQNTIGAGIDTLSGFENIVGSAFHDTLAGTVGVNRMEGGVGNDLLTGFDGNDTLIGGDGDDTLVGGARNDRLEGGAGIDIVSYADAISAVTVDLFFVAPQATGGGGTDTLIGIEGVIGSAFDDVLADSFGNDRLYGGAGNDRIIGGYGSDLIDGGYGIDTLDYSELGGPLSVTLLLVSAQNTGDAGIDTIRGIENLIGGYRDDVLSGDGYGNVLNGGYGDDVLTGNLGNDVLIGGVGIDTASYAAAAGAVRVSLLLTGAQSTLAAGTDTLSGIENLTGSAHDDQLTGDAADNVLIGNAGNDLLAGGLGNDLLSGGAGIDTASYAAVGAGVTISLLVTAAQDTIGAGVDTLSSIENLVGSTMDDVLTGNAQNNAISGGVGNDLIDGGTGADTLDGGNGNDVLRGGAGNDILTGGAGRDTLTGGAGNDRFVYLSTIQSPASANADRITDFVAGDVLDLSAIDADGAGAGDGAFAIVSAFTGTVGELVLAFDAATATTSLRGDTDGNGIADFSVLFTGDVRGLTTDWLL</sequence>
<dbReference type="Pfam" id="PF00353">
    <property type="entry name" value="HemolysinCabind"/>
    <property type="match status" value="15"/>
</dbReference>
<evidence type="ECO:0000256" key="5">
    <source>
        <dbReference type="ARBA" id="ARBA00022737"/>
    </source>
</evidence>
<dbReference type="Proteomes" id="UP000018851">
    <property type="component" value="Chromosome"/>
</dbReference>
<dbReference type="InterPro" id="IPR003995">
    <property type="entry name" value="RTX_toxin_determinant-A"/>
</dbReference>
<dbReference type="PRINTS" id="PR01488">
    <property type="entry name" value="RTXTOXINA"/>
</dbReference>